<dbReference type="Proteomes" id="UP000326912">
    <property type="component" value="Unassembled WGS sequence"/>
</dbReference>
<feature type="region of interest" description="Disordered" evidence="1">
    <location>
        <begin position="81"/>
        <end position="110"/>
    </location>
</feature>
<feature type="region of interest" description="Disordered" evidence="1">
    <location>
        <begin position="42"/>
        <end position="64"/>
    </location>
</feature>
<comment type="caution">
    <text evidence="3">The sequence shown here is derived from an EMBL/GenBank/DDBJ whole genome shotgun (WGS) entry which is preliminary data.</text>
</comment>
<gene>
    <name evidence="3" type="ORF">KDW_60850</name>
</gene>
<dbReference type="AlphaFoldDB" id="A0A5J4KWR7"/>
<proteinExistence type="predicted"/>
<evidence type="ECO:0000313" key="4">
    <source>
        <dbReference type="Proteomes" id="UP000326912"/>
    </source>
</evidence>
<evidence type="ECO:0000313" key="3">
    <source>
        <dbReference type="EMBL" id="GER91923.1"/>
    </source>
</evidence>
<accession>A0A5J4KWR7</accession>
<reference evidence="3 4" key="1">
    <citation type="submission" date="2019-10" db="EMBL/GenBank/DDBJ databases">
        <title>Dictyobacter vulcani sp. nov., within the class Ktedonobacteria, isolated from soil of volcanic Mt. Zao.</title>
        <authorList>
            <person name="Zheng Y."/>
            <person name="Wang C.M."/>
            <person name="Sakai Y."/>
            <person name="Abe K."/>
            <person name="Yokota A."/>
            <person name="Yabe S."/>
        </authorList>
    </citation>
    <scope>NUCLEOTIDE SEQUENCE [LARGE SCALE GENOMIC DNA]</scope>
    <source>
        <strain evidence="3 4">W12</strain>
    </source>
</reference>
<evidence type="ECO:0000256" key="1">
    <source>
        <dbReference type="SAM" id="MobiDB-lite"/>
    </source>
</evidence>
<dbReference type="Pfam" id="PF24878">
    <property type="entry name" value="YkcB_C"/>
    <property type="match status" value="1"/>
</dbReference>
<protein>
    <recommendedName>
        <fullName evidence="2">Putative mannosyltransferase YkcA/B-like C-terminal domain-containing protein</fullName>
    </recommendedName>
</protein>
<keyword evidence="4" id="KW-1185">Reference proteome</keyword>
<organism evidence="3 4">
    <name type="scientific">Dictyobacter vulcani</name>
    <dbReference type="NCBI Taxonomy" id="2607529"/>
    <lineage>
        <taxon>Bacteria</taxon>
        <taxon>Bacillati</taxon>
        <taxon>Chloroflexota</taxon>
        <taxon>Ktedonobacteria</taxon>
        <taxon>Ktedonobacterales</taxon>
        <taxon>Dictyobacteraceae</taxon>
        <taxon>Dictyobacter</taxon>
    </lineage>
</organism>
<dbReference type="InterPro" id="IPR056785">
    <property type="entry name" value="YkcA/B-like_C"/>
</dbReference>
<feature type="domain" description="Putative mannosyltransferase YkcA/B-like C-terminal" evidence="2">
    <location>
        <begin position="2"/>
        <end position="75"/>
    </location>
</feature>
<evidence type="ECO:0000259" key="2">
    <source>
        <dbReference type="Pfam" id="PF24878"/>
    </source>
</evidence>
<name>A0A5J4KWR7_9CHLR</name>
<dbReference type="EMBL" id="BKZW01000004">
    <property type="protein sequence ID" value="GER91923.1"/>
    <property type="molecule type" value="Genomic_DNA"/>
</dbReference>
<sequence length="110" mass="11559">MTTNKPVMALGGFGGSDPILTPAELQSMINNGTVRYFWLSAPTTRTGTGTGTEETRPNPVGGFGRQNEAATWVTNNCHVVPTSDWQPSSSSSNTATQGGTQLYDCATTNS</sequence>